<organism evidence="2 3">
    <name type="scientific">Tetraparma gracilis</name>
    <dbReference type="NCBI Taxonomy" id="2962635"/>
    <lineage>
        <taxon>Eukaryota</taxon>
        <taxon>Sar</taxon>
        <taxon>Stramenopiles</taxon>
        <taxon>Ochrophyta</taxon>
        <taxon>Bolidophyceae</taxon>
        <taxon>Parmales</taxon>
        <taxon>Triparmaceae</taxon>
        <taxon>Tetraparma</taxon>
    </lineage>
</organism>
<evidence type="ECO:0000313" key="2">
    <source>
        <dbReference type="EMBL" id="GMI43051.1"/>
    </source>
</evidence>
<dbReference type="Gene3D" id="2.170.270.10">
    <property type="entry name" value="SET domain"/>
    <property type="match status" value="1"/>
</dbReference>
<sequence>MSTPPESLVDCSRVFVKNDAYGGAGAFASVPIKSGDLVEKGIVRVLTNCDGNENPYTFTWSDDIPNTTWACGSGCSTFYNTTEEASANTHMERDFATNSFVITATKDIAAGDELMHVYKSKAWRTCFQELNK</sequence>
<proteinExistence type="predicted"/>
<gene>
    <name evidence="2" type="ORF">TeGR_g9078</name>
</gene>
<evidence type="ECO:0000313" key="3">
    <source>
        <dbReference type="Proteomes" id="UP001165060"/>
    </source>
</evidence>
<protein>
    <recommendedName>
        <fullName evidence="1">SET domain-containing protein</fullName>
    </recommendedName>
</protein>
<dbReference type="EMBL" id="BRYB01001107">
    <property type="protein sequence ID" value="GMI43051.1"/>
    <property type="molecule type" value="Genomic_DNA"/>
</dbReference>
<reference evidence="2 3" key="1">
    <citation type="journal article" date="2023" name="Commun. Biol.">
        <title>Genome analysis of Parmales, the sister group of diatoms, reveals the evolutionary specialization of diatoms from phago-mixotrophs to photoautotrophs.</title>
        <authorList>
            <person name="Ban H."/>
            <person name="Sato S."/>
            <person name="Yoshikawa S."/>
            <person name="Yamada K."/>
            <person name="Nakamura Y."/>
            <person name="Ichinomiya M."/>
            <person name="Sato N."/>
            <person name="Blanc-Mathieu R."/>
            <person name="Endo H."/>
            <person name="Kuwata A."/>
            <person name="Ogata H."/>
        </authorList>
    </citation>
    <scope>NUCLEOTIDE SEQUENCE [LARGE SCALE GENOMIC DNA]</scope>
</reference>
<dbReference type="SUPFAM" id="SSF82199">
    <property type="entry name" value="SET domain"/>
    <property type="match status" value="1"/>
</dbReference>
<accession>A0ABQ6N7I4</accession>
<feature type="domain" description="SET" evidence="1">
    <location>
        <begin position="23"/>
        <end position="118"/>
    </location>
</feature>
<dbReference type="InterPro" id="IPR001214">
    <property type="entry name" value="SET_dom"/>
</dbReference>
<dbReference type="Pfam" id="PF00856">
    <property type="entry name" value="SET"/>
    <property type="match status" value="1"/>
</dbReference>
<evidence type="ECO:0000259" key="1">
    <source>
        <dbReference type="Pfam" id="PF00856"/>
    </source>
</evidence>
<dbReference type="InterPro" id="IPR046341">
    <property type="entry name" value="SET_dom_sf"/>
</dbReference>
<dbReference type="Proteomes" id="UP001165060">
    <property type="component" value="Unassembled WGS sequence"/>
</dbReference>
<comment type="caution">
    <text evidence="2">The sequence shown here is derived from an EMBL/GenBank/DDBJ whole genome shotgun (WGS) entry which is preliminary data.</text>
</comment>
<keyword evidence="3" id="KW-1185">Reference proteome</keyword>
<name>A0ABQ6N7I4_9STRA</name>